<dbReference type="Proteomes" id="UP000784294">
    <property type="component" value="Unassembled WGS sequence"/>
</dbReference>
<dbReference type="AlphaFoldDB" id="A0A448X7Q4"/>
<protein>
    <submittedName>
        <fullName evidence="1">Uncharacterized protein</fullName>
    </submittedName>
</protein>
<evidence type="ECO:0000313" key="2">
    <source>
        <dbReference type="Proteomes" id="UP000784294"/>
    </source>
</evidence>
<organism evidence="1 2">
    <name type="scientific">Protopolystoma xenopodis</name>
    <dbReference type="NCBI Taxonomy" id="117903"/>
    <lineage>
        <taxon>Eukaryota</taxon>
        <taxon>Metazoa</taxon>
        <taxon>Spiralia</taxon>
        <taxon>Lophotrochozoa</taxon>
        <taxon>Platyhelminthes</taxon>
        <taxon>Monogenea</taxon>
        <taxon>Polyopisthocotylea</taxon>
        <taxon>Polystomatidea</taxon>
        <taxon>Polystomatidae</taxon>
        <taxon>Protopolystoma</taxon>
    </lineage>
</organism>
<comment type="caution">
    <text evidence="1">The sequence shown here is derived from an EMBL/GenBank/DDBJ whole genome shotgun (WGS) entry which is preliminary data.</text>
</comment>
<accession>A0A448X7Q4</accession>
<dbReference type="EMBL" id="CAAALY010110496">
    <property type="protein sequence ID" value="VEL30219.1"/>
    <property type="molecule type" value="Genomic_DNA"/>
</dbReference>
<name>A0A448X7Q4_9PLAT</name>
<proteinExistence type="predicted"/>
<sequence>MIAMPAAKELDDVEETNLFRIDVESLACLVIELFTSRYLSFSKMCGGILQPSGIPIVELKDPQDKARLRSNFIREHQNRVQHARKLARDYWSLIPGYFILF</sequence>
<reference evidence="1" key="1">
    <citation type="submission" date="2018-11" db="EMBL/GenBank/DDBJ databases">
        <authorList>
            <consortium name="Pathogen Informatics"/>
        </authorList>
    </citation>
    <scope>NUCLEOTIDE SEQUENCE</scope>
</reference>
<evidence type="ECO:0000313" key="1">
    <source>
        <dbReference type="EMBL" id="VEL30219.1"/>
    </source>
</evidence>
<gene>
    <name evidence="1" type="ORF">PXEA_LOCUS23659</name>
</gene>
<keyword evidence="2" id="KW-1185">Reference proteome</keyword>